<comment type="caution">
    <text evidence="2">The sequence shown here is derived from an EMBL/GenBank/DDBJ whole genome shotgun (WGS) entry which is preliminary data.</text>
</comment>
<protein>
    <recommendedName>
        <fullName evidence="1">DUF6538 domain-containing protein</fullName>
    </recommendedName>
</protein>
<evidence type="ECO:0000313" key="3">
    <source>
        <dbReference type="Proteomes" id="UP000528286"/>
    </source>
</evidence>
<proteinExistence type="predicted"/>
<dbReference type="Pfam" id="PF20172">
    <property type="entry name" value="DUF6538"/>
    <property type="match status" value="1"/>
</dbReference>
<dbReference type="InterPro" id="IPR046668">
    <property type="entry name" value="DUF6538"/>
</dbReference>
<keyword evidence="3" id="KW-1185">Reference proteome</keyword>
<gene>
    <name evidence="2" type="ORF">GGR23_003894</name>
</gene>
<feature type="domain" description="DUF6538" evidence="1">
    <location>
        <begin position="8"/>
        <end position="61"/>
    </location>
</feature>
<organism evidence="2 3">
    <name type="scientific">Gellertiella hungarica</name>
    <dbReference type="NCBI Taxonomy" id="1572859"/>
    <lineage>
        <taxon>Bacteria</taxon>
        <taxon>Pseudomonadati</taxon>
        <taxon>Pseudomonadota</taxon>
        <taxon>Alphaproteobacteria</taxon>
        <taxon>Hyphomicrobiales</taxon>
        <taxon>Rhizobiaceae</taxon>
        <taxon>Gellertiella</taxon>
    </lineage>
</organism>
<name>A0A7W6J8E0_9HYPH</name>
<evidence type="ECO:0000313" key="2">
    <source>
        <dbReference type="EMBL" id="MBB4066676.1"/>
    </source>
</evidence>
<dbReference type="Proteomes" id="UP000528286">
    <property type="component" value="Unassembled WGS sequence"/>
</dbReference>
<sequence>MAGKLRHWKERNGRYSARIVVPKELRPYLDGKTELEIQLGGDKREAQRNHAAAVASLQRQIGIARHKLAEATNTKPKPAPYPLTAQQIAHRDYLSQISVDTEFRAFDHRYAQFDLGAEDVVGFREGYAGKLSNEQLEELVGFRLARAQLAGLTDAKRGSPEWRELAMALCVSSYEALARQAERNDGVFNGKPEHPLLADFDDTPEEVQEPVSFDRIIDDEVERRARGKNAKPLPPRTVKKYRDNCASFCKWRNDTNALSVRAIEGKQWMEHLQDAGKLMMWTALRTRRARC</sequence>
<dbReference type="AlphaFoldDB" id="A0A7W6J8E0"/>
<evidence type="ECO:0000259" key="1">
    <source>
        <dbReference type="Pfam" id="PF20172"/>
    </source>
</evidence>
<dbReference type="RefSeq" id="WP_183367940.1">
    <property type="nucleotide sequence ID" value="NZ_JACIEZ010000011.1"/>
</dbReference>
<dbReference type="EMBL" id="JACIEZ010000011">
    <property type="protein sequence ID" value="MBB4066676.1"/>
    <property type="molecule type" value="Genomic_DNA"/>
</dbReference>
<accession>A0A7W6J8E0</accession>
<reference evidence="2 3" key="1">
    <citation type="submission" date="2020-08" db="EMBL/GenBank/DDBJ databases">
        <title>Genomic Encyclopedia of Type Strains, Phase IV (KMG-IV): sequencing the most valuable type-strain genomes for metagenomic binning, comparative biology and taxonomic classification.</title>
        <authorList>
            <person name="Goeker M."/>
        </authorList>
    </citation>
    <scope>NUCLEOTIDE SEQUENCE [LARGE SCALE GENOMIC DNA]</scope>
    <source>
        <strain evidence="2 3">DSM 29853</strain>
    </source>
</reference>